<dbReference type="EMBL" id="CP063169">
    <property type="protein sequence ID" value="QOR70047.1"/>
    <property type="molecule type" value="Genomic_DNA"/>
</dbReference>
<keyword evidence="2" id="KW-1185">Reference proteome</keyword>
<dbReference type="PANTHER" id="PTHR48100">
    <property type="entry name" value="BROAD-SPECIFICITY PHOSPHATASE YOR283W-RELATED"/>
    <property type="match status" value="1"/>
</dbReference>
<dbReference type="SUPFAM" id="SSF53254">
    <property type="entry name" value="Phosphoglycerate mutase-like"/>
    <property type="match status" value="1"/>
</dbReference>
<evidence type="ECO:0000313" key="1">
    <source>
        <dbReference type="EMBL" id="QOR70047.1"/>
    </source>
</evidence>
<dbReference type="KEGG" id="halt:IM660_15630"/>
<dbReference type="GO" id="GO:0005737">
    <property type="term" value="C:cytoplasm"/>
    <property type="evidence" value="ECO:0007669"/>
    <property type="project" value="TreeGrafter"/>
</dbReference>
<dbReference type="AlphaFoldDB" id="A0A7M1SSC6"/>
<dbReference type="InterPro" id="IPR013078">
    <property type="entry name" value="His_Pase_superF_clade-1"/>
</dbReference>
<reference evidence="1 2" key="1">
    <citation type="submission" date="2020-10" db="EMBL/GenBank/DDBJ databases">
        <title>Haloactinobacterium sp. RN3S43, a bacterium isolated from saline soil.</title>
        <authorList>
            <person name="Sun J.-Q."/>
        </authorList>
    </citation>
    <scope>NUCLEOTIDE SEQUENCE [LARGE SCALE GENOMIC DNA]</scope>
    <source>
        <strain evidence="1 2">RN3S43</strain>
    </source>
</reference>
<proteinExistence type="predicted"/>
<dbReference type="InterPro" id="IPR050275">
    <property type="entry name" value="PGM_Phosphatase"/>
</dbReference>
<sequence>MVYTTVHLIRHGEVYNPDRVLYGRLEGYPLSARGREMAERVASTLQEQGADIVDVTASPLLRAQQTATPIAEGFGLDLGTDERVIEAGNHFEGTSVAKDPTHLLRPARMVKLINPWKPSWGEPYVEVIERMTAAIRDARARAVGHEAVLVSHQLPIWTMRRHLEGRSMVHDPRKRNTTLASITSLTFDDGTLITVDYAEPCRDLLPDSSTAVLP</sequence>
<dbReference type="GO" id="GO:0016791">
    <property type="term" value="F:phosphatase activity"/>
    <property type="evidence" value="ECO:0007669"/>
    <property type="project" value="TreeGrafter"/>
</dbReference>
<name>A0A7M1SSC6_9MICO</name>
<dbReference type="RefSeq" id="WP_193496740.1">
    <property type="nucleotide sequence ID" value="NZ_CP063169.1"/>
</dbReference>
<dbReference type="Proteomes" id="UP000593758">
    <property type="component" value="Chromosome"/>
</dbReference>
<dbReference type="PANTHER" id="PTHR48100:SF51">
    <property type="entry name" value="PHOSPHOGLYCERATE MUTASE"/>
    <property type="match status" value="1"/>
</dbReference>
<organism evidence="1 2">
    <name type="scientific">Ruania alkalisoli</name>
    <dbReference type="NCBI Taxonomy" id="2779775"/>
    <lineage>
        <taxon>Bacteria</taxon>
        <taxon>Bacillati</taxon>
        <taxon>Actinomycetota</taxon>
        <taxon>Actinomycetes</taxon>
        <taxon>Micrococcales</taxon>
        <taxon>Ruaniaceae</taxon>
        <taxon>Ruania</taxon>
    </lineage>
</organism>
<dbReference type="Gene3D" id="3.40.50.1240">
    <property type="entry name" value="Phosphoglycerate mutase-like"/>
    <property type="match status" value="1"/>
</dbReference>
<dbReference type="SMART" id="SM00855">
    <property type="entry name" value="PGAM"/>
    <property type="match status" value="1"/>
</dbReference>
<dbReference type="Pfam" id="PF00300">
    <property type="entry name" value="His_Phos_1"/>
    <property type="match status" value="1"/>
</dbReference>
<dbReference type="CDD" id="cd07067">
    <property type="entry name" value="HP_PGM_like"/>
    <property type="match status" value="1"/>
</dbReference>
<accession>A0A7M1SSC6</accession>
<evidence type="ECO:0000313" key="2">
    <source>
        <dbReference type="Proteomes" id="UP000593758"/>
    </source>
</evidence>
<dbReference type="InterPro" id="IPR029033">
    <property type="entry name" value="His_PPase_superfam"/>
</dbReference>
<protein>
    <submittedName>
        <fullName evidence="1">Histidine phosphatase family protein</fullName>
    </submittedName>
</protein>
<gene>
    <name evidence="1" type="ORF">IM660_15630</name>
</gene>